<evidence type="ECO:0000259" key="2">
    <source>
        <dbReference type="Pfam" id="PF14577"/>
    </source>
</evidence>
<dbReference type="InterPro" id="IPR039299">
    <property type="entry name" value="SEOA"/>
</dbReference>
<feature type="domain" description="Sieve element occlusion N-terminal" evidence="1">
    <location>
        <begin position="3"/>
        <end position="99"/>
    </location>
</feature>
<dbReference type="Proteomes" id="UP000467840">
    <property type="component" value="Chromosome 7"/>
</dbReference>
<keyword evidence="4" id="KW-1185">Reference proteome</keyword>
<dbReference type="GO" id="GO:0010088">
    <property type="term" value="P:phloem development"/>
    <property type="evidence" value="ECO:0007669"/>
    <property type="project" value="InterPro"/>
</dbReference>
<dbReference type="InterPro" id="IPR027944">
    <property type="entry name" value="SEO_C"/>
</dbReference>
<evidence type="ECO:0008006" key="5">
    <source>
        <dbReference type="Google" id="ProtNLM"/>
    </source>
</evidence>
<gene>
    <name evidence="3" type="ORF">GH714_026966</name>
</gene>
<dbReference type="PANTHER" id="PTHR33232">
    <property type="entry name" value="PROTEIN SIEVE ELEMENT OCCLUSION B-LIKE"/>
    <property type="match status" value="1"/>
</dbReference>
<dbReference type="Pfam" id="PF14576">
    <property type="entry name" value="SEO_N"/>
    <property type="match status" value="1"/>
</dbReference>
<comment type="caution">
    <text evidence="3">The sequence shown here is derived from an EMBL/GenBank/DDBJ whole genome shotgun (WGS) entry which is preliminary data.</text>
</comment>
<evidence type="ECO:0000259" key="1">
    <source>
        <dbReference type="Pfam" id="PF14576"/>
    </source>
</evidence>
<organism evidence="3 4">
    <name type="scientific">Hevea brasiliensis</name>
    <name type="common">Para rubber tree</name>
    <name type="synonym">Siphonia brasiliensis</name>
    <dbReference type="NCBI Taxonomy" id="3981"/>
    <lineage>
        <taxon>Eukaryota</taxon>
        <taxon>Viridiplantae</taxon>
        <taxon>Streptophyta</taxon>
        <taxon>Embryophyta</taxon>
        <taxon>Tracheophyta</taxon>
        <taxon>Spermatophyta</taxon>
        <taxon>Magnoliopsida</taxon>
        <taxon>eudicotyledons</taxon>
        <taxon>Gunneridae</taxon>
        <taxon>Pentapetalae</taxon>
        <taxon>rosids</taxon>
        <taxon>fabids</taxon>
        <taxon>Malpighiales</taxon>
        <taxon>Euphorbiaceae</taxon>
        <taxon>Crotonoideae</taxon>
        <taxon>Micrandreae</taxon>
        <taxon>Hevea</taxon>
    </lineage>
</organism>
<evidence type="ECO:0000313" key="4">
    <source>
        <dbReference type="Proteomes" id="UP000467840"/>
    </source>
</evidence>
<name>A0A6A6L5G7_HEVBR</name>
<feature type="domain" description="Sieve element occlusion C-terminal" evidence="2">
    <location>
        <begin position="316"/>
        <end position="462"/>
    </location>
</feature>
<accession>A0A6A6L5G7</accession>
<dbReference type="Pfam" id="PF14577">
    <property type="entry name" value="SEO_C"/>
    <property type="match status" value="1"/>
</dbReference>
<sequence>MVNFICLLRLTVQDPVSKNMAFLKQLPVNKDMGGALQNLSRAINELIRAIMAVIKCVLQFSDQDPKYFEAEIQPSAMNEIARAAYWTIYSVAHHGKNGIAMRMLASKVSSMQKGLELEFSHWKSEIELYKGLNDRFNKYQDLTTILIDLFDVGPDGKPPLVLGTDAEIEVGISSLKDTKVFLLISGLDDWDEQINSLKALAKLYQELQAKEQNRYQIVWLPIVDKFNEQKFSKLQSLMPWYTVRNPKIIKTYFIKYIREVWKFTNETILVPLDQKSGAKFPTSFTLYSVCISGKLAELFTEHEIIPPWDQSLQRALDLLLGGIYTGPSPKKASIICLFGGEDVKWIGDFITEINVVKDNTQISIDLVYVGRSSAIDHSKAILDSSTEKKLSDCSKADEIESWLFWTRLERIFCLGIGDSKNAKENNTMKDVKTLLSFKGSYMRWAAFTQSGSSNKMAKAAGEVF</sequence>
<reference evidence="3 4" key="1">
    <citation type="journal article" date="2020" name="Mol. Plant">
        <title>The Chromosome-Based Rubber Tree Genome Provides New Insights into Spurge Genome Evolution and Rubber Biosynthesis.</title>
        <authorList>
            <person name="Liu J."/>
            <person name="Shi C."/>
            <person name="Shi C.C."/>
            <person name="Li W."/>
            <person name="Zhang Q.J."/>
            <person name="Zhang Y."/>
            <person name="Li K."/>
            <person name="Lu H.F."/>
            <person name="Shi C."/>
            <person name="Zhu S.T."/>
            <person name="Xiao Z.Y."/>
            <person name="Nan H."/>
            <person name="Yue Y."/>
            <person name="Zhu X.G."/>
            <person name="Wu Y."/>
            <person name="Hong X.N."/>
            <person name="Fan G.Y."/>
            <person name="Tong Y."/>
            <person name="Zhang D."/>
            <person name="Mao C.L."/>
            <person name="Liu Y.L."/>
            <person name="Hao S.J."/>
            <person name="Liu W.Q."/>
            <person name="Lv M.Q."/>
            <person name="Zhang H.B."/>
            <person name="Liu Y."/>
            <person name="Hu-Tang G.R."/>
            <person name="Wang J.P."/>
            <person name="Wang J.H."/>
            <person name="Sun Y.H."/>
            <person name="Ni S.B."/>
            <person name="Chen W.B."/>
            <person name="Zhang X.C."/>
            <person name="Jiao Y.N."/>
            <person name="Eichler E.E."/>
            <person name="Li G.H."/>
            <person name="Liu X."/>
            <person name="Gao L.Z."/>
        </authorList>
    </citation>
    <scope>NUCLEOTIDE SEQUENCE [LARGE SCALE GENOMIC DNA]</scope>
    <source>
        <strain evidence="4">cv. GT1</strain>
        <tissue evidence="3">Leaf</tissue>
    </source>
</reference>
<proteinExistence type="predicted"/>
<evidence type="ECO:0000313" key="3">
    <source>
        <dbReference type="EMBL" id="KAF2294909.1"/>
    </source>
</evidence>
<dbReference type="PANTHER" id="PTHR33232:SF15">
    <property type="entry name" value="PROTEIN SIEVE ELEMENT OCCLUSION B-LIKE"/>
    <property type="match status" value="1"/>
</dbReference>
<dbReference type="EMBL" id="JAAGAX010000013">
    <property type="protein sequence ID" value="KAF2294909.1"/>
    <property type="molecule type" value="Genomic_DNA"/>
</dbReference>
<dbReference type="AlphaFoldDB" id="A0A6A6L5G7"/>
<protein>
    <recommendedName>
        <fullName evidence="5">Sieve element occlusion C-terminal domain-containing protein</fullName>
    </recommendedName>
</protein>
<dbReference type="InterPro" id="IPR027942">
    <property type="entry name" value="SEO_N"/>
</dbReference>